<feature type="domain" description="4Fe-4S ferredoxin-type" evidence="1">
    <location>
        <begin position="499"/>
        <end position="528"/>
    </location>
</feature>
<sequence>MVVKECMMSKRVYDFLYEPKTYEEIPCQFNCPVHTDVEGYIHLIRDGRWADAHALIRETNPFPSVCGRVCQHPCETDCSRGSVDEAVSIRTLKRAATDFSYDDIIPPPRTYPTLEKVAIIGAGPAGLTVAYDLARLGYRVTVFEAEKHPGGMLRYGIPAFRLPRETIDKEIEFIRMAGVDIRCDTRIGRDITLPALKNEYKAVIIAAGAWKPATLGIPGEDLEGVYHGVDFLYKVNSGGAIPLIGKKVAVIGGGFTAMDVSRSALRLGAKEASVVYRRTKDEIPVTHEELEDTIDEGVKLHYLVAPLDIVSDDGKTVSGIRLIKNKLGEPDDSGRRRPVPIEGSEFIMKCDIVVPAVSQYPLPDSIENQKDITLDKWDNIKIDKNTLMSDVPGVFACGDFLWGTRHVIEVIGEAHKTSVAVDSFLRGEPAEKTDKRRNNFTLNDYDEPQDKALRYDDIPRAHNPMMDNKVRSKTFAEAETGFTRDQAIREAGRCLQCNYLWTYLPELCIMCQNCVDVCPQSCLSIAQLSELQHNRWLNEGIGLNEQGVTGIEIDRDLCIRCAFCKDVCPTDSITFSCFASKVEALKA</sequence>
<dbReference type="SUPFAM" id="SSF46548">
    <property type="entry name" value="alpha-helical ferredoxin"/>
    <property type="match status" value="1"/>
</dbReference>
<dbReference type="PRINTS" id="PR00419">
    <property type="entry name" value="ADXRDTASE"/>
</dbReference>
<dbReference type="InterPro" id="IPR017896">
    <property type="entry name" value="4Fe4S_Fe-S-bd"/>
</dbReference>
<gene>
    <name evidence="2" type="ORF">MNBD_NITROSPINAE02-1407</name>
</gene>
<name>A0A3B1BVL8_9ZZZZ</name>
<dbReference type="InterPro" id="IPR028261">
    <property type="entry name" value="DPD_II"/>
</dbReference>
<reference evidence="2" key="1">
    <citation type="submission" date="2018-06" db="EMBL/GenBank/DDBJ databases">
        <authorList>
            <person name="Zhirakovskaya E."/>
        </authorList>
    </citation>
    <scope>NUCLEOTIDE SEQUENCE</scope>
</reference>
<dbReference type="Gene3D" id="3.30.70.3270">
    <property type="match status" value="1"/>
</dbReference>
<dbReference type="PANTHER" id="PTHR42783">
    <property type="entry name" value="GLUTAMATE SYNTHASE [NADPH] SMALL CHAIN"/>
    <property type="match status" value="1"/>
</dbReference>
<dbReference type="PROSITE" id="PS51379">
    <property type="entry name" value="4FE4S_FER_2"/>
    <property type="match status" value="2"/>
</dbReference>
<evidence type="ECO:0000259" key="1">
    <source>
        <dbReference type="PROSITE" id="PS51379"/>
    </source>
</evidence>
<dbReference type="PROSITE" id="PS00198">
    <property type="entry name" value="4FE4S_FER_1"/>
    <property type="match status" value="1"/>
</dbReference>
<dbReference type="GO" id="GO:0004355">
    <property type="term" value="F:glutamate synthase (NADPH) activity"/>
    <property type="evidence" value="ECO:0007669"/>
    <property type="project" value="UniProtKB-EC"/>
</dbReference>
<dbReference type="Pfam" id="PF14691">
    <property type="entry name" value="Fer4_20"/>
    <property type="match status" value="1"/>
</dbReference>
<dbReference type="InterPro" id="IPR009051">
    <property type="entry name" value="Helical_ferredxn"/>
</dbReference>
<feature type="domain" description="4Fe-4S ferredoxin-type" evidence="1">
    <location>
        <begin position="549"/>
        <end position="578"/>
    </location>
</feature>
<dbReference type="GO" id="GO:0051536">
    <property type="term" value="F:iron-sulfur cluster binding"/>
    <property type="evidence" value="ECO:0007669"/>
    <property type="project" value="InterPro"/>
</dbReference>
<dbReference type="Gene3D" id="3.50.50.60">
    <property type="entry name" value="FAD/NAD(P)-binding domain"/>
    <property type="match status" value="2"/>
</dbReference>
<dbReference type="EMBL" id="UOGE01000074">
    <property type="protein sequence ID" value="VAX22356.1"/>
    <property type="molecule type" value="Genomic_DNA"/>
</dbReference>
<dbReference type="Gene3D" id="1.10.1060.10">
    <property type="entry name" value="Alpha-helical ferredoxin"/>
    <property type="match status" value="1"/>
</dbReference>
<keyword evidence="2" id="KW-0560">Oxidoreductase</keyword>
<dbReference type="SUPFAM" id="SSF54862">
    <property type="entry name" value="4Fe-4S ferredoxins"/>
    <property type="match status" value="1"/>
</dbReference>
<dbReference type="PANTHER" id="PTHR42783:SF3">
    <property type="entry name" value="GLUTAMATE SYNTHASE [NADPH] SMALL CHAIN-RELATED"/>
    <property type="match status" value="1"/>
</dbReference>
<proteinExistence type="predicted"/>
<dbReference type="EC" id="1.4.1.13" evidence="2"/>
<accession>A0A3B1BVL8</accession>
<dbReference type="InterPro" id="IPR023753">
    <property type="entry name" value="FAD/NAD-binding_dom"/>
</dbReference>
<dbReference type="Pfam" id="PF07992">
    <property type="entry name" value="Pyr_redox_2"/>
    <property type="match status" value="1"/>
</dbReference>
<dbReference type="InterPro" id="IPR036188">
    <property type="entry name" value="FAD/NAD-bd_sf"/>
</dbReference>
<dbReference type="AlphaFoldDB" id="A0A3B1BVL8"/>
<dbReference type="Pfam" id="PF12838">
    <property type="entry name" value="Fer4_7"/>
    <property type="match status" value="1"/>
</dbReference>
<organism evidence="2">
    <name type="scientific">hydrothermal vent metagenome</name>
    <dbReference type="NCBI Taxonomy" id="652676"/>
    <lineage>
        <taxon>unclassified sequences</taxon>
        <taxon>metagenomes</taxon>
        <taxon>ecological metagenomes</taxon>
    </lineage>
</organism>
<evidence type="ECO:0000313" key="2">
    <source>
        <dbReference type="EMBL" id="VAX22356.1"/>
    </source>
</evidence>
<protein>
    <submittedName>
        <fullName evidence="2">Glutamate synthase [NADPH] small chain</fullName>
        <ecNumber evidence="2">1.4.1.13</ecNumber>
    </submittedName>
</protein>
<dbReference type="InterPro" id="IPR017900">
    <property type="entry name" value="4Fe4S_Fe_S_CS"/>
</dbReference>
<dbReference type="SUPFAM" id="SSF51971">
    <property type="entry name" value="Nucleotide-binding domain"/>
    <property type="match status" value="1"/>
</dbReference>